<keyword evidence="7 9" id="KW-1133">Transmembrane helix</keyword>
<dbReference type="EMBL" id="JAVRHY010000002">
    <property type="protein sequence ID" value="MDT0617300.1"/>
    <property type="molecule type" value="Genomic_DNA"/>
</dbReference>
<reference evidence="12 13" key="1">
    <citation type="submission" date="2023-09" db="EMBL/GenBank/DDBJ databases">
        <authorList>
            <person name="Rey-Velasco X."/>
        </authorList>
    </citation>
    <scope>NUCLEOTIDE SEQUENCE [LARGE SCALE GENOMIC DNA]</scope>
    <source>
        <strain evidence="12 13">P385</strain>
    </source>
</reference>
<dbReference type="PRINTS" id="PR00781">
    <property type="entry name" value="LIPOSIGPTASE"/>
</dbReference>
<comment type="caution">
    <text evidence="12">The sequence shown here is derived from an EMBL/GenBank/DDBJ whole genome shotgun (WGS) entry which is preliminary data.</text>
</comment>
<evidence type="ECO:0000256" key="7">
    <source>
        <dbReference type="ARBA" id="ARBA00022989"/>
    </source>
</evidence>
<evidence type="ECO:0000256" key="9">
    <source>
        <dbReference type="HAMAP-Rule" id="MF_00161"/>
    </source>
</evidence>
<gene>
    <name evidence="9 12" type="primary">lspA</name>
    <name evidence="12" type="ORF">RM531_02320</name>
</gene>
<evidence type="ECO:0000256" key="10">
    <source>
        <dbReference type="RuleBase" id="RU000594"/>
    </source>
</evidence>
<feature type="active site" evidence="9">
    <location>
        <position position="125"/>
    </location>
</feature>
<comment type="pathway">
    <text evidence="9">Protein modification; lipoprotein biosynthesis (signal peptide cleavage).</text>
</comment>
<comment type="caution">
    <text evidence="9">Lacks conserved residue(s) required for the propagation of feature annotation.</text>
</comment>
<keyword evidence="3 9" id="KW-0645">Protease</keyword>
<dbReference type="PROSITE" id="PS00855">
    <property type="entry name" value="SPASE_II"/>
    <property type="match status" value="1"/>
</dbReference>
<evidence type="ECO:0000256" key="11">
    <source>
        <dbReference type="RuleBase" id="RU004181"/>
    </source>
</evidence>
<feature type="transmembrane region" description="Helical" evidence="9">
    <location>
        <begin position="135"/>
        <end position="155"/>
    </location>
</feature>
<evidence type="ECO:0000256" key="8">
    <source>
        <dbReference type="ARBA" id="ARBA00023136"/>
    </source>
</evidence>
<feature type="transmembrane region" description="Helical" evidence="9">
    <location>
        <begin position="98"/>
        <end position="115"/>
    </location>
</feature>
<evidence type="ECO:0000256" key="4">
    <source>
        <dbReference type="ARBA" id="ARBA00022692"/>
    </source>
</evidence>
<dbReference type="Pfam" id="PF01252">
    <property type="entry name" value="Peptidase_A8"/>
    <property type="match status" value="1"/>
</dbReference>
<dbReference type="GO" id="GO:0004190">
    <property type="term" value="F:aspartic-type endopeptidase activity"/>
    <property type="evidence" value="ECO:0007669"/>
    <property type="project" value="UniProtKB-EC"/>
</dbReference>
<evidence type="ECO:0000313" key="13">
    <source>
        <dbReference type="Proteomes" id="UP001259982"/>
    </source>
</evidence>
<keyword evidence="6 9" id="KW-0378">Hydrolase</keyword>
<feature type="active site" evidence="9">
    <location>
        <position position="143"/>
    </location>
</feature>
<dbReference type="InterPro" id="IPR001872">
    <property type="entry name" value="Peptidase_A8"/>
</dbReference>
<dbReference type="EC" id="3.4.23.36" evidence="9"/>
<dbReference type="NCBIfam" id="TIGR00077">
    <property type="entry name" value="lspA"/>
    <property type="match status" value="1"/>
</dbReference>
<comment type="function">
    <text evidence="9 10">This protein specifically catalyzes the removal of signal peptides from prolipoproteins.</text>
</comment>
<keyword evidence="4 9" id="KW-0812">Transmembrane</keyword>
<comment type="similarity">
    <text evidence="1 9 11">Belongs to the peptidase A8 family.</text>
</comment>
<comment type="catalytic activity">
    <reaction evidence="9 10">
        <text>Release of signal peptides from bacterial membrane prolipoproteins. Hydrolyzes -Xaa-Yaa-Zaa-|-(S,diacylglyceryl)Cys-, in which Xaa is hydrophobic (preferably Leu), and Yaa (Ala or Ser) and Zaa (Gly or Ala) have small, neutral side chains.</text>
        <dbReference type="EC" id="3.4.23.36"/>
    </reaction>
</comment>
<feature type="transmembrane region" description="Helical" evidence="9">
    <location>
        <begin position="61"/>
        <end position="89"/>
    </location>
</feature>
<proteinExistence type="inferred from homology"/>
<evidence type="ECO:0000256" key="6">
    <source>
        <dbReference type="ARBA" id="ARBA00022801"/>
    </source>
</evidence>
<evidence type="ECO:0000256" key="3">
    <source>
        <dbReference type="ARBA" id="ARBA00022670"/>
    </source>
</evidence>
<evidence type="ECO:0000256" key="1">
    <source>
        <dbReference type="ARBA" id="ARBA00006139"/>
    </source>
</evidence>
<keyword evidence="2 9" id="KW-1003">Cell membrane</keyword>
<organism evidence="12 13">
    <name type="scientific">Spectribacter acetivorans</name>
    <dbReference type="NCBI Taxonomy" id="3075603"/>
    <lineage>
        <taxon>Bacteria</taxon>
        <taxon>Pseudomonadati</taxon>
        <taxon>Pseudomonadota</taxon>
        <taxon>Gammaproteobacteria</taxon>
        <taxon>Salinisphaerales</taxon>
        <taxon>Salinisphaeraceae</taxon>
        <taxon>Spectribacter</taxon>
    </lineage>
</organism>
<evidence type="ECO:0000256" key="2">
    <source>
        <dbReference type="ARBA" id="ARBA00022475"/>
    </source>
</evidence>
<sequence length="164" mass="17995">MSESATGQAFRYQNAHWLWISAIVIVADQITKQLVVRSFELYDRLVIAPFFNLVRLHNTGAAFSMFAGAAPLFFVGLTVVVSIGILIWLRRNPHTDRLVAASLALILGGALGNAIDRVARGHVIDFLDLHAAGYHWPAFNIADCAITVGAALLLLDMWRKRGPS</sequence>
<dbReference type="RefSeq" id="WP_311656989.1">
    <property type="nucleotide sequence ID" value="NZ_JAVRHY010000002.1"/>
</dbReference>
<comment type="subcellular location">
    <subcellularLocation>
        <location evidence="9">Cell membrane</location>
        <topology evidence="9">Multi-pass membrane protein</topology>
    </subcellularLocation>
</comment>
<keyword evidence="13" id="KW-1185">Reference proteome</keyword>
<evidence type="ECO:0000313" key="12">
    <source>
        <dbReference type="EMBL" id="MDT0617300.1"/>
    </source>
</evidence>
<evidence type="ECO:0000256" key="5">
    <source>
        <dbReference type="ARBA" id="ARBA00022750"/>
    </source>
</evidence>
<accession>A0ABU3B5G2</accession>
<name>A0ABU3B5G2_9GAMM</name>
<dbReference type="PANTHER" id="PTHR33695:SF1">
    <property type="entry name" value="LIPOPROTEIN SIGNAL PEPTIDASE"/>
    <property type="match status" value="1"/>
</dbReference>
<dbReference type="Proteomes" id="UP001259982">
    <property type="component" value="Unassembled WGS sequence"/>
</dbReference>
<keyword evidence="8 9" id="KW-0472">Membrane</keyword>
<dbReference type="HAMAP" id="MF_00161">
    <property type="entry name" value="LspA"/>
    <property type="match status" value="1"/>
</dbReference>
<keyword evidence="5 9" id="KW-0064">Aspartyl protease</keyword>
<dbReference type="PANTHER" id="PTHR33695">
    <property type="entry name" value="LIPOPROTEIN SIGNAL PEPTIDASE"/>
    <property type="match status" value="1"/>
</dbReference>
<protein>
    <recommendedName>
        <fullName evidence="9">Lipoprotein signal peptidase</fullName>
        <ecNumber evidence="9">3.4.23.36</ecNumber>
    </recommendedName>
    <alternativeName>
        <fullName evidence="9">Prolipoprotein signal peptidase</fullName>
    </alternativeName>
    <alternativeName>
        <fullName evidence="9">Signal peptidase II</fullName>
        <shortName evidence="9">SPase II</shortName>
    </alternativeName>
</protein>